<dbReference type="PROSITE" id="PS00911">
    <property type="entry name" value="DHODEHASE_1"/>
    <property type="match status" value="1"/>
</dbReference>
<feature type="binding site" evidence="11">
    <location>
        <position position="190"/>
    </location>
    <ligand>
        <name>FMN</name>
        <dbReference type="ChEBI" id="CHEBI:58210"/>
    </ligand>
</feature>
<comment type="function">
    <text evidence="11">Catalyzes the conversion of dihydroorotate to orotate.</text>
</comment>
<name>A0ABN3Y3A4_9ENTE</name>
<feature type="binding site" evidence="11">
    <location>
        <position position="162"/>
    </location>
    <ligand>
        <name>FMN</name>
        <dbReference type="ChEBI" id="CHEBI:58210"/>
    </ligand>
</feature>
<dbReference type="InterPro" id="IPR050074">
    <property type="entry name" value="DHO_dehydrogenase"/>
</dbReference>
<dbReference type="PROSITE" id="PS00912">
    <property type="entry name" value="DHODEHASE_2"/>
    <property type="match status" value="1"/>
</dbReference>
<sequence>MLETTFHDYTFQSPLMNASGVHCMSAEQLDELANSKAGTFVTKSVTKKKRQGNPEPRYYETNLGSINSMGLPNLGFDYYLDYLDKRQKMTSTPVFFSVASMSMQDNIETLKKLEDSNFRGFTELNLSCPNVLGKPQVAYDFDMTEKILTEVFSFFTKPLGVKLPPYFDIAHFDQMATILNKFPLTFVNSINSVGNGLIINPEKEQVVIKPKEGFGGIGGQYIKPTALANVRAFYVRLNPSIQIIGTGGITSGLDAFEHILCGASMLQIGTQLYKEGPKVFARISDELTTIMKTKGYTDIQQFQGKLKTLEDH</sequence>
<feature type="binding site" evidence="11">
    <location>
        <begin position="247"/>
        <end position="248"/>
    </location>
    <ligand>
        <name>FMN</name>
        <dbReference type="ChEBI" id="CHEBI:58210"/>
    </ligand>
</feature>
<dbReference type="Pfam" id="PF01180">
    <property type="entry name" value="DHO_dh"/>
    <property type="match status" value="1"/>
</dbReference>
<evidence type="ECO:0000256" key="1">
    <source>
        <dbReference type="ARBA" id="ARBA00001694"/>
    </source>
</evidence>
<keyword evidence="10 11" id="KW-0560">Oxidoreductase</keyword>
<comment type="caution">
    <text evidence="11">Lacks conserved residue(s) required for the propagation of feature annotation.</text>
</comment>
<dbReference type="NCBIfam" id="NF002702">
    <property type="entry name" value="PRK02506.1"/>
    <property type="match status" value="1"/>
</dbReference>
<evidence type="ECO:0000256" key="2">
    <source>
        <dbReference type="ARBA" id="ARBA00004496"/>
    </source>
</evidence>
<comment type="subunit">
    <text evidence="5">Homodimer.</text>
</comment>
<dbReference type="PANTHER" id="PTHR48109">
    <property type="entry name" value="DIHYDROOROTATE DEHYDROGENASE (QUINONE), MITOCHONDRIAL-RELATED"/>
    <property type="match status" value="1"/>
</dbReference>
<feature type="binding site" evidence="11">
    <location>
        <position position="43"/>
    </location>
    <ligand>
        <name>substrate</name>
    </ligand>
</feature>
<evidence type="ECO:0000256" key="10">
    <source>
        <dbReference type="ARBA" id="ARBA00023002"/>
    </source>
</evidence>
<dbReference type="EMBL" id="BAAAXQ010000033">
    <property type="protein sequence ID" value="GAA3016625.1"/>
    <property type="molecule type" value="Genomic_DNA"/>
</dbReference>
<dbReference type="InterPro" id="IPR005720">
    <property type="entry name" value="Dihydroorotate_DH_cat"/>
</dbReference>
<comment type="caution">
    <text evidence="13">The sequence shown here is derived from an EMBL/GenBank/DDBJ whole genome shotgun (WGS) entry which is preliminary data.</text>
</comment>
<evidence type="ECO:0000256" key="4">
    <source>
        <dbReference type="ARBA" id="ARBA00008008"/>
    </source>
</evidence>
<dbReference type="SUPFAM" id="SSF51395">
    <property type="entry name" value="FMN-linked oxidoreductases"/>
    <property type="match status" value="1"/>
</dbReference>
<dbReference type="CDD" id="cd04741">
    <property type="entry name" value="DHOD_1A_like"/>
    <property type="match status" value="1"/>
</dbReference>
<protein>
    <recommendedName>
        <fullName evidence="11">Dihydroorotate dehydrogenase</fullName>
        <shortName evidence="11">DHOD</shortName>
        <shortName evidence="11">DHODase</shortName>
        <shortName evidence="11">DHOdehase</shortName>
        <ecNumber evidence="11">1.3.-.-</ecNumber>
    </recommendedName>
</protein>
<dbReference type="Proteomes" id="UP001501577">
    <property type="component" value="Unassembled WGS sequence"/>
</dbReference>
<feature type="binding site" evidence="11">
    <location>
        <begin position="269"/>
        <end position="270"/>
    </location>
    <ligand>
        <name>FMN</name>
        <dbReference type="ChEBI" id="CHEBI:58210"/>
    </ligand>
</feature>
<dbReference type="PIRSF" id="PIRSF000164">
    <property type="entry name" value="DHO_oxidase"/>
    <property type="match status" value="1"/>
</dbReference>
<dbReference type="RefSeq" id="WP_068710429.1">
    <property type="nucleotide sequence ID" value="NZ_BAAAXQ010000033.1"/>
</dbReference>
<keyword evidence="8 11" id="KW-0288">FMN</keyword>
<gene>
    <name evidence="11" type="primary">pyrD</name>
    <name evidence="13" type="ORF">GCM10019998_11030</name>
</gene>
<dbReference type="Gene3D" id="3.20.20.70">
    <property type="entry name" value="Aldolase class I"/>
    <property type="match status" value="1"/>
</dbReference>
<evidence type="ECO:0000256" key="11">
    <source>
        <dbReference type="HAMAP-Rule" id="MF_00224"/>
    </source>
</evidence>
<evidence type="ECO:0000256" key="5">
    <source>
        <dbReference type="ARBA" id="ARBA00011738"/>
    </source>
</evidence>
<keyword evidence="6 11" id="KW-0963">Cytoplasm</keyword>
<feature type="binding site" evidence="11">
    <location>
        <begin position="67"/>
        <end position="71"/>
    </location>
    <ligand>
        <name>substrate</name>
    </ligand>
</feature>
<dbReference type="InterPro" id="IPR001295">
    <property type="entry name" value="Dihydroorotate_DH_CS"/>
</dbReference>
<keyword evidence="9 11" id="KW-0665">Pyrimidine biosynthesis</keyword>
<dbReference type="PANTHER" id="PTHR48109:SF1">
    <property type="entry name" value="DIHYDROOROTATE DEHYDROGENASE (FUMARATE)"/>
    <property type="match status" value="1"/>
</dbReference>
<evidence type="ECO:0000313" key="14">
    <source>
        <dbReference type="Proteomes" id="UP001501577"/>
    </source>
</evidence>
<comment type="catalytic activity">
    <reaction evidence="1">
        <text>(S)-dihydroorotate + fumarate = orotate + succinate</text>
        <dbReference type="Rhea" id="RHEA:30059"/>
        <dbReference type="ChEBI" id="CHEBI:29806"/>
        <dbReference type="ChEBI" id="CHEBI:30031"/>
        <dbReference type="ChEBI" id="CHEBI:30839"/>
        <dbReference type="ChEBI" id="CHEBI:30864"/>
        <dbReference type="EC" id="1.3.98.1"/>
    </reaction>
</comment>
<dbReference type="InterPro" id="IPR012135">
    <property type="entry name" value="Dihydroorotate_DH_1_2"/>
</dbReference>
<feature type="binding site" evidence="11">
    <location>
        <position position="125"/>
    </location>
    <ligand>
        <name>substrate</name>
    </ligand>
</feature>
<comment type="subcellular location">
    <subcellularLocation>
        <location evidence="2 11">Cytoplasm</location>
    </subcellularLocation>
</comment>
<dbReference type="EC" id="1.3.-.-" evidence="11"/>
<comment type="pathway">
    <text evidence="3 11">Pyrimidine metabolism; UMP biosynthesis via de novo pathway.</text>
</comment>
<dbReference type="InterPro" id="IPR023359">
    <property type="entry name" value="Dihydro_DH_chainA_dom2"/>
</dbReference>
<evidence type="ECO:0000256" key="9">
    <source>
        <dbReference type="ARBA" id="ARBA00022975"/>
    </source>
</evidence>
<feature type="binding site" evidence="11">
    <location>
        <position position="19"/>
    </location>
    <ligand>
        <name>FMN</name>
        <dbReference type="ChEBI" id="CHEBI:58210"/>
    </ligand>
</feature>
<evidence type="ECO:0000259" key="12">
    <source>
        <dbReference type="Pfam" id="PF01180"/>
    </source>
</evidence>
<accession>A0ABN3Y3A4</accession>
<dbReference type="InterPro" id="IPR033886">
    <property type="entry name" value="DHOD_1A"/>
</dbReference>
<dbReference type="HAMAP" id="MF_00224">
    <property type="entry name" value="DHO_dh_type1"/>
    <property type="match status" value="1"/>
</dbReference>
<evidence type="ECO:0000256" key="7">
    <source>
        <dbReference type="ARBA" id="ARBA00022630"/>
    </source>
</evidence>
<organism evidence="13 14">
    <name type="scientific">Tetragenococcus solitarius</name>
    <dbReference type="NCBI Taxonomy" id="71453"/>
    <lineage>
        <taxon>Bacteria</taxon>
        <taxon>Bacillati</taxon>
        <taxon>Bacillota</taxon>
        <taxon>Bacilli</taxon>
        <taxon>Lactobacillales</taxon>
        <taxon>Enterococcaceae</taxon>
        <taxon>Tetragenococcus</taxon>
    </lineage>
</organism>
<comment type="similarity">
    <text evidence="4 11">Belongs to the dihydroorotate dehydrogenase family. Type 1 subfamily.</text>
</comment>
<feature type="binding site" evidence="11">
    <location>
        <begin position="43"/>
        <end position="44"/>
    </location>
    <ligand>
        <name>FMN</name>
        <dbReference type="ChEBI" id="CHEBI:58210"/>
    </ligand>
</feature>
<dbReference type="Gene3D" id="2.30.26.10">
    <property type="entry name" value="Dihydroorotate Dehydrogenase A, chain A, domain 2"/>
    <property type="match status" value="1"/>
</dbReference>
<feature type="binding site" evidence="11">
    <location>
        <position position="125"/>
    </location>
    <ligand>
        <name>FMN</name>
        <dbReference type="ChEBI" id="CHEBI:58210"/>
    </ligand>
</feature>
<keyword evidence="7 11" id="KW-0285">Flavoprotein</keyword>
<comment type="catalytic activity">
    <reaction evidence="11">
        <text>(S)-dihydroorotate + A = orotate + AH2</text>
        <dbReference type="Rhea" id="RHEA:18073"/>
        <dbReference type="ChEBI" id="CHEBI:13193"/>
        <dbReference type="ChEBI" id="CHEBI:17499"/>
        <dbReference type="ChEBI" id="CHEBI:30839"/>
        <dbReference type="ChEBI" id="CHEBI:30864"/>
    </reaction>
</comment>
<evidence type="ECO:0000256" key="3">
    <source>
        <dbReference type="ARBA" id="ARBA00004725"/>
    </source>
</evidence>
<evidence type="ECO:0000256" key="6">
    <source>
        <dbReference type="ARBA" id="ARBA00022490"/>
    </source>
</evidence>
<evidence type="ECO:0000313" key="13">
    <source>
        <dbReference type="EMBL" id="GAA3016625.1"/>
    </source>
</evidence>
<feature type="binding site" evidence="11">
    <location>
        <begin position="191"/>
        <end position="192"/>
    </location>
    <ligand>
        <name>substrate</name>
    </ligand>
</feature>
<reference evidence="13 14" key="1">
    <citation type="journal article" date="2019" name="Int. J. Syst. Evol. Microbiol.">
        <title>The Global Catalogue of Microorganisms (GCM) 10K type strain sequencing project: providing services to taxonomists for standard genome sequencing and annotation.</title>
        <authorList>
            <consortium name="The Broad Institute Genomics Platform"/>
            <consortium name="The Broad Institute Genome Sequencing Center for Infectious Disease"/>
            <person name="Wu L."/>
            <person name="Ma J."/>
        </authorList>
    </citation>
    <scope>NUCLEOTIDE SEQUENCE [LARGE SCALE GENOMIC DNA]</scope>
    <source>
        <strain evidence="13 14">JCM 8736</strain>
    </source>
</reference>
<comment type="cofactor">
    <cofactor evidence="11">
        <name>FMN</name>
        <dbReference type="ChEBI" id="CHEBI:58210"/>
    </cofactor>
    <text evidence="11">Binds 1 FMN per subunit.</text>
</comment>
<dbReference type="InterPro" id="IPR024920">
    <property type="entry name" value="Dihydroorotate_DH_1"/>
</dbReference>
<feature type="binding site" evidence="11">
    <location>
        <position position="219"/>
    </location>
    <ligand>
        <name>FMN</name>
        <dbReference type="ChEBI" id="CHEBI:58210"/>
    </ligand>
</feature>
<proteinExistence type="inferred from homology"/>
<keyword evidence="14" id="KW-1185">Reference proteome</keyword>
<feature type="active site" description="Nucleophile" evidence="11">
    <location>
        <position position="128"/>
    </location>
</feature>
<dbReference type="InterPro" id="IPR013785">
    <property type="entry name" value="Aldolase_TIM"/>
</dbReference>
<feature type="domain" description="Dihydroorotate dehydrogenase catalytic" evidence="12">
    <location>
        <begin position="1"/>
        <end position="291"/>
    </location>
</feature>
<evidence type="ECO:0000256" key="8">
    <source>
        <dbReference type="ARBA" id="ARBA00022643"/>
    </source>
</evidence>